<dbReference type="PROSITE" id="PS51257">
    <property type="entry name" value="PROKAR_LIPOPROTEIN"/>
    <property type="match status" value="1"/>
</dbReference>
<comment type="caution">
    <text evidence="1">The sequence shown here is derived from an EMBL/GenBank/DDBJ whole genome shotgun (WGS) entry which is preliminary data.</text>
</comment>
<accession>A0ABT0T9G1</accession>
<protein>
    <recommendedName>
        <fullName evidence="3">DUF4230 domain-containing protein</fullName>
    </recommendedName>
</protein>
<dbReference type="Proteomes" id="UP001203579">
    <property type="component" value="Unassembled WGS sequence"/>
</dbReference>
<keyword evidence="2" id="KW-1185">Reference proteome</keyword>
<dbReference type="EMBL" id="JAMKFF010000004">
    <property type="protein sequence ID" value="MCL8493672.1"/>
    <property type="molecule type" value="Genomic_DNA"/>
</dbReference>
<name>A0ABT0T9G1_9CORY</name>
<evidence type="ECO:0000313" key="2">
    <source>
        <dbReference type="Proteomes" id="UP001203579"/>
    </source>
</evidence>
<reference evidence="1 2" key="1">
    <citation type="submission" date="2022-05" db="EMBL/GenBank/DDBJ databases">
        <title>Corynebacterium sp. B5-R-101 sp. nov., isolated from human feces.</title>
        <authorList>
            <person name="Shamsuzzaman M."/>
            <person name="Dahal R.H."/>
        </authorList>
    </citation>
    <scope>NUCLEOTIDE SEQUENCE [LARGE SCALE GENOMIC DNA]</scope>
    <source>
        <strain evidence="1 2">B5-R-101</strain>
    </source>
</reference>
<gene>
    <name evidence="1" type="ORF">M5J06_05930</name>
</gene>
<evidence type="ECO:0008006" key="3">
    <source>
        <dbReference type="Google" id="ProtNLM"/>
    </source>
</evidence>
<proteinExistence type="predicted"/>
<dbReference type="RefSeq" id="WP_250224194.1">
    <property type="nucleotide sequence ID" value="NZ_JAMFTR010000004.1"/>
</dbReference>
<organism evidence="1 2">
    <name type="scientific">Corynebacterium intestinale</name>
    <dbReference type="NCBI Taxonomy" id="2943492"/>
    <lineage>
        <taxon>Bacteria</taxon>
        <taxon>Bacillati</taxon>
        <taxon>Actinomycetota</taxon>
        <taxon>Actinomycetes</taxon>
        <taxon>Mycobacteriales</taxon>
        <taxon>Corynebacteriaceae</taxon>
        <taxon>Corynebacterium</taxon>
    </lineage>
</organism>
<sequence>MSPRKLSTTLIALVVLLSLACAGLGVYAVRQPQEVYTAPVESTNSQVINAVEREEQVVLLSLGIQGLTEKSSAGQVFGVRVPWTGRTQFVQYSYKAKLGIEGKDVSVTETGEHSYTVHIPDFIFIGHTDEEFKTAVENNGVLSWTTQPLDAASTVSDVLSADKKHKDINDNRELLEDQARSFYEGIIRGVDSEAQVTMEFHKPSPAK</sequence>
<evidence type="ECO:0000313" key="1">
    <source>
        <dbReference type="EMBL" id="MCL8493672.1"/>
    </source>
</evidence>